<feature type="compositionally biased region" description="Basic and acidic residues" evidence="8">
    <location>
        <begin position="34"/>
        <end position="43"/>
    </location>
</feature>
<comment type="subcellular location">
    <subcellularLocation>
        <location evidence="3">Cytoplasm</location>
    </subcellularLocation>
    <subcellularLocation>
        <location evidence="2">Nucleus</location>
    </subcellularLocation>
</comment>
<feature type="compositionally biased region" description="Basic and acidic residues" evidence="8">
    <location>
        <begin position="435"/>
        <end position="450"/>
    </location>
</feature>
<comment type="similarity">
    <text evidence="4">Belongs to the RTC4 family.</text>
</comment>
<feature type="compositionally biased region" description="Polar residues" evidence="8">
    <location>
        <begin position="81"/>
        <end position="103"/>
    </location>
</feature>
<evidence type="ECO:0000313" key="10">
    <source>
        <dbReference type="EMBL" id="TIA90064.1"/>
    </source>
</evidence>
<feature type="compositionally biased region" description="Basic and acidic residues" evidence="8">
    <location>
        <begin position="246"/>
        <end position="261"/>
    </location>
</feature>
<dbReference type="GO" id="GO:0005634">
    <property type="term" value="C:nucleus"/>
    <property type="evidence" value="ECO:0007669"/>
    <property type="project" value="UniProtKB-SubCell"/>
</dbReference>
<dbReference type="InterPro" id="IPR028094">
    <property type="entry name" value="RTC4_C"/>
</dbReference>
<dbReference type="SMART" id="SM01312">
    <property type="entry name" value="RTC4"/>
    <property type="match status" value="1"/>
</dbReference>
<keyword evidence="6" id="KW-0963">Cytoplasm</keyword>
<comment type="function">
    <text evidence="1">May be involved in a process influencing telomere capping.</text>
</comment>
<dbReference type="PANTHER" id="PTHR41391">
    <property type="entry name" value="RESTRICTION OF TELOMERE CAPPING PROTEIN 4"/>
    <property type="match status" value="1"/>
</dbReference>
<evidence type="ECO:0000256" key="6">
    <source>
        <dbReference type="ARBA" id="ARBA00022490"/>
    </source>
</evidence>
<accession>A0A4T0FR38</accession>
<sequence>MDNPFAPKPSAKRGPSAPYKQPRSSKVESISLDQAKDYRDAHNTKAKKRTPKRASPKTDSDSDETLQHQRSKPLQAKKNIQRQAPTRVTAETTSYPSLQSSAKPRNRYNEKLKKSSRPLDFSSSEAETEVEEDKPKQRNRTNFMLDAITGAGSQYVCLYDNFARSRFSIRRSPSPEMEEEVVRTPYRYDLRMSESASPPSLEDAFTALPPSSSRSNSPAHSPPAKGKKAVVEDKKKSAKSTGKQPSRKEIASGKKELDMRKVSPKKAAKRKQSGEGKKAATAQKDQSNKTKIKVSRSVNFEDNEDKPATKKRRSNNHISESTDDDSDNGNDGEKGDDDYVEVTNFPAKMRDKKLKCLDKIDTNKKADKTDTIKKATKPAPKKDEGMFGKYDVLNDYISTHSQELRQDSPQLSGGSRKAPTVAVKVSDDESDDEEVGKSDKSSAAARKEPTQPKPKPRPKPQPKSQQNQRQISTFFKPSVRAADMDLCPVCDTELPQLRSQHFKKVLKDFLSIAKASPRSTNPHGMKAHVLAESELCKAHELDTNIIPEGHNKGYPREHDWDKLTKRIIKLTKKIAAVIKSKEDSKFWLKAREDYEKMGSRKANGMTVQFENFEDEQPGYYGEIGLMVISFTLNALSTSKPKRKLKLDPSTTSPLPPKDFIRRVLVPEVANILISEDNGVSMEEAEKIRIESREYGNAVFSGDIKDLSWRPQLPTELISDSD</sequence>
<evidence type="ECO:0000256" key="3">
    <source>
        <dbReference type="ARBA" id="ARBA00004496"/>
    </source>
</evidence>
<keyword evidence="11" id="KW-1185">Reference proteome</keyword>
<dbReference type="Proteomes" id="UP000310189">
    <property type="component" value="Unassembled WGS sequence"/>
</dbReference>
<organism evidence="10 11">
    <name type="scientific">Wallemia hederae</name>
    <dbReference type="NCBI Taxonomy" id="1540922"/>
    <lineage>
        <taxon>Eukaryota</taxon>
        <taxon>Fungi</taxon>
        <taxon>Dikarya</taxon>
        <taxon>Basidiomycota</taxon>
        <taxon>Wallemiomycotina</taxon>
        <taxon>Wallemiomycetes</taxon>
        <taxon>Wallemiales</taxon>
        <taxon>Wallemiaceae</taxon>
        <taxon>Wallemia</taxon>
    </lineage>
</organism>
<evidence type="ECO:0000256" key="5">
    <source>
        <dbReference type="ARBA" id="ARBA00015162"/>
    </source>
</evidence>
<dbReference type="OrthoDB" id="128308at2759"/>
<name>A0A4T0FR38_9BASI</name>
<evidence type="ECO:0000256" key="2">
    <source>
        <dbReference type="ARBA" id="ARBA00004123"/>
    </source>
</evidence>
<evidence type="ECO:0000256" key="7">
    <source>
        <dbReference type="ARBA" id="ARBA00023242"/>
    </source>
</evidence>
<feature type="compositionally biased region" description="Polar residues" evidence="8">
    <location>
        <begin position="400"/>
        <end position="413"/>
    </location>
</feature>
<feature type="compositionally biased region" description="Polar residues" evidence="8">
    <location>
        <begin position="22"/>
        <end position="32"/>
    </location>
</feature>
<evidence type="ECO:0000256" key="1">
    <source>
        <dbReference type="ARBA" id="ARBA00002738"/>
    </source>
</evidence>
<dbReference type="AlphaFoldDB" id="A0A4T0FR38"/>
<dbReference type="GO" id="GO:0005737">
    <property type="term" value="C:cytoplasm"/>
    <property type="evidence" value="ECO:0007669"/>
    <property type="project" value="UniProtKB-SubCell"/>
</dbReference>
<reference evidence="10 11" key="1">
    <citation type="submission" date="2019-03" db="EMBL/GenBank/DDBJ databases">
        <title>Sequencing 23 genomes of Wallemia ichthyophaga.</title>
        <authorList>
            <person name="Gostincar C."/>
        </authorList>
    </citation>
    <scope>NUCLEOTIDE SEQUENCE [LARGE SCALE GENOMIC DNA]</scope>
    <source>
        <strain evidence="10 11">EXF-5753</strain>
    </source>
</reference>
<feature type="region of interest" description="Disordered" evidence="8">
    <location>
        <begin position="400"/>
        <end position="469"/>
    </location>
</feature>
<dbReference type="EMBL" id="SPNW01000022">
    <property type="protein sequence ID" value="TIA90064.1"/>
    <property type="molecule type" value="Genomic_DNA"/>
</dbReference>
<feature type="compositionally biased region" description="Basic residues" evidence="8">
    <location>
        <begin position="44"/>
        <end position="55"/>
    </location>
</feature>
<evidence type="ECO:0000259" key="9">
    <source>
        <dbReference type="SMART" id="SM01312"/>
    </source>
</evidence>
<gene>
    <name evidence="10" type="ORF">E3P99_01796</name>
</gene>
<feature type="domain" description="Restriction of telomere capping protein 4 C-terminal" evidence="9">
    <location>
        <begin position="577"/>
        <end position="701"/>
    </location>
</feature>
<feature type="region of interest" description="Disordered" evidence="8">
    <location>
        <begin position="360"/>
        <end position="388"/>
    </location>
</feature>
<dbReference type="Pfam" id="PF14474">
    <property type="entry name" value="RTC4"/>
    <property type="match status" value="1"/>
</dbReference>
<proteinExistence type="inferred from homology"/>
<dbReference type="InterPro" id="IPR039024">
    <property type="entry name" value="RTC4"/>
</dbReference>
<protein>
    <recommendedName>
        <fullName evidence="5">Restriction of telomere capping protein 4</fullName>
    </recommendedName>
</protein>
<feature type="compositionally biased region" description="Acidic residues" evidence="8">
    <location>
        <begin position="321"/>
        <end position="340"/>
    </location>
</feature>
<keyword evidence="7" id="KW-0539">Nucleus</keyword>
<evidence type="ECO:0000256" key="4">
    <source>
        <dbReference type="ARBA" id="ARBA00009461"/>
    </source>
</evidence>
<comment type="caution">
    <text evidence="10">The sequence shown here is derived from an EMBL/GenBank/DDBJ whole genome shotgun (WGS) entry which is preliminary data.</text>
</comment>
<feature type="region of interest" description="Disordered" evidence="8">
    <location>
        <begin position="1"/>
        <end position="140"/>
    </location>
</feature>
<evidence type="ECO:0000256" key="8">
    <source>
        <dbReference type="SAM" id="MobiDB-lite"/>
    </source>
</evidence>
<feature type="compositionally biased region" description="Low complexity" evidence="8">
    <location>
        <begin position="209"/>
        <end position="224"/>
    </location>
</feature>
<feature type="compositionally biased region" description="Basic residues" evidence="8">
    <location>
        <begin position="262"/>
        <end position="271"/>
    </location>
</feature>
<feature type="compositionally biased region" description="Basic and acidic residues" evidence="8">
    <location>
        <begin position="360"/>
        <end position="373"/>
    </location>
</feature>
<evidence type="ECO:0000313" key="11">
    <source>
        <dbReference type="Proteomes" id="UP000310189"/>
    </source>
</evidence>
<feature type="region of interest" description="Disordered" evidence="8">
    <location>
        <begin position="192"/>
        <end position="345"/>
    </location>
</feature>
<dbReference type="PANTHER" id="PTHR41391:SF1">
    <property type="entry name" value="RESTRICTION OF TELOMERE CAPPING PROTEIN 4"/>
    <property type="match status" value="1"/>
</dbReference>